<dbReference type="PANTHER" id="PTHR30614:SF0">
    <property type="entry name" value="L-CYSTINE TRANSPORT SYSTEM PERMEASE PROTEIN TCYL"/>
    <property type="match status" value="1"/>
</dbReference>
<evidence type="ECO:0000256" key="6">
    <source>
        <dbReference type="ARBA" id="ARBA00022970"/>
    </source>
</evidence>
<keyword evidence="3 9" id="KW-0813">Transport</keyword>
<evidence type="ECO:0000256" key="3">
    <source>
        <dbReference type="ARBA" id="ARBA00022448"/>
    </source>
</evidence>
<keyword evidence="7 9" id="KW-1133">Transmembrane helix</keyword>
<name>A0A011V1T0_9HYPH</name>
<evidence type="ECO:0000313" key="13">
    <source>
        <dbReference type="Proteomes" id="UP000019849"/>
    </source>
</evidence>
<dbReference type="Gene3D" id="1.10.3720.10">
    <property type="entry name" value="MetI-like"/>
    <property type="match status" value="1"/>
</dbReference>
<feature type="transmembrane region" description="Helical" evidence="9">
    <location>
        <begin position="163"/>
        <end position="184"/>
    </location>
</feature>
<evidence type="ECO:0000256" key="2">
    <source>
        <dbReference type="ARBA" id="ARBA00010072"/>
    </source>
</evidence>
<dbReference type="InterPro" id="IPR000515">
    <property type="entry name" value="MetI-like"/>
</dbReference>
<dbReference type="HOGENOM" id="CLU_019602_1_1_5"/>
<feature type="transmembrane region" description="Helical" evidence="9">
    <location>
        <begin position="190"/>
        <end position="211"/>
    </location>
</feature>
<dbReference type="eggNOG" id="COG0765">
    <property type="taxonomic scope" value="Bacteria"/>
</dbReference>
<comment type="similarity">
    <text evidence="2">Belongs to the binding-protein-dependent transport system permease family. HisMQ subfamily.</text>
</comment>
<evidence type="ECO:0000256" key="9">
    <source>
        <dbReference type="RuleBase" id="RU363032"/>
    </source>
</evidence>
<evidence type="ECO:0000256" key="8">
    <source>
        <dbReference type="ARBA" id="ARBA00023136"/>
    </source>
</evidence>
<evidence type="ECO:0000256" key="1">
    <source>
        <dbReference type="ARBA" id="ARBA00004429"/>
    </source>
</evidence>
<proteinExistence type="inferred from homology"/>
<evidence type="ECO:0000256" key="5">
    <source>
        <dbReference type="ARBA" id="ARBA00022692"/>
    </source>
</evidence>
<dbReference type="AlphaFoldDB" id="A0A011V1T0"/>
<keyword evidence="14" id="KW-1185">Reference proteome</keyword>
<evidence type="ECO:0000313" key="11">
    <source>
        <dbReference type="EMBL" id="EXL02400.1"/>
    </source>
</evidence>
<feature type="transmembrane region" description="Helical" evidence="9">
    <location>
        <begin position="86"/>
        <end position="103"/>
    </location>
</feature>
<dbReference type="Proteomes" id="UP000294958">
    <property type="component" value="Unassembled WGS sequence"/>
</dbReference>
<feature type="transmembrane region" description="Helical" evidence="9">
    <location>
        <begin position="20"/>
        <end position="47"/>
    </location>
</feature>
<dbReference type="PANTHER" id="PTHR30614">
    <property type="entry name" value="MEMBRANE COMPONENT OF AMINO ACID ABC TRANSPORTER"/>
    <property type="match status" value="1"/>
</dbReference>
<dbReference type="Pfam" id="PF00528">
    <property type="entry name" value="BPD_transp_1"/>
    <property type="match status" value="1"/>
</dbReference>
<evidence type="ECO:0000256" key="4">
    <source>
        <dbReference type="ARBA" id="ARBA00022475"/>
    </source>
</evidence>
<dbReference type="GO" id="GO:0043190">
    <property type="term" value="C:ATP-binding cassette (ABC) transporter complex"/>
    <property type="evidence" value="ECO:0007669"/>
    <property type="project" value="InterPro"/>
</dbReference>
<dbReference type="Proteomes" id="UP000019849">
    <property type="component" value="Unassembled WGS sequence"/>
</dbReference>
<reference evidence="12 14" key="2">
    <citation type="submission" date="2019-03" db="EMBL/GenBank/DDBJ databases">
        <title>Genomic Encyclopedia of Type Strains, Phase IV (KMG-IV): sequencing the most valuable type-strain genomes for metagenomic binning, comparative biology and taxonomic classification.</title>
        <authorList>
            <person name="Goeker M."/>
        </authorList>
    </citation>
    <scope>NUCLEOTIDE SEQUENCE [LARGE SCALE GENOMIC DNA]</scope>
    <source>
        <strain evidence="12 14">DSM 11603</strain>
    </source>
</reference>
<dbReference type="OrthoDB" id="9808674at2"/>
<dbReference type="InterPro" id="IPR010065">
    <property type="entry name" value="AA_ABC_transptr_permease_3TM"/>
</dbReference>
<dbReference type="InterPro" id="IPR035906">
    <property type="entry name" value="MetI-like_sf"/>
</dbReference>
<feature type="transmembrane region" description="Helical" evidence="9">
    <location>
        <begin position="59"/>
        <end position="80"/>
    </location>
</feature>
<keyword evidence="5 9" id="KW-0812">Transmembrane</keyword>
<dbReference type="STRING" id="69279.BG36_14975"/>
<evidence type="ECO:0000313" key="14">
    <source>
        <dbReference type="Proteomes" id="UP000294958"/>
    </source>
</evidence>
<dbReference type="SUPFAM" id="SSF161098">
    <property type="entry name" value="MetI-like"/>
    <property type="match status" value="1"/>
</dbReference>
<organism evidence="11 13">
    <name type="scientific">Aquamicrobium defluvii</name>
    <dbReference type="NCBI Taxonomy" id="69279"/>
    <lineage>
        <taxon>Bacteria</taxon>
        <taxon>Pseudomonadati</taxon>
        <taxon>Pseudomonadota</taxon>
        <taxon>Alphaproteobacteria</taxon>
        <taxon>Hyphomicrobiales</taxon>
        <taxon>Phyllobacteriaceae</taxon>
        <taxon>Aquamicrobium</taxon>
    </lineage>
</organism>
<dbReference type="RefSeq" id="WP_035031163.1">
    <property type="nucleotide sequence ID" value="NZ_KK073903.1"/>
</dbReference>
<dbReference type="EMBL" id="JENY01000031">
    <property type="protein sequence ID" value="EXL02400.1"/>
    <property type="molecule type" value="Genomic_DNA"/>
</dbReference>
<comment type="caution">
    <text evidence="11">The sequence shown here is derived from an EMBL/GenBank/DDBJ whole genome shotgun (WGS) entry which is preliminary data.</text>
</comment>
<dbReference type="NCBIfam" id="TIGR01726">
    <property type="entry name" value="HEQRo_perm_3TM"/>
    <property type="match status" value="1"/>
</dbReference>
<sequence>MQGLDFTVLVEYLPFLAWGAWWTALISVLAGFLSFGMGVVFAVALLYAPAVIRAPVAGFMWLFMGTPLLLQLFLIYFGLVQIGIDIPAIWSGVIGLGLHYAVYNADILRAGIASIDKGQTEGSRSLGFGRLQTLRYVVVPQAVRLTLPPIGSNMIALLKESSLVSVIGIAELVNAAQLGISSTFRPFEFYIAVAAIYYLLNLLLEGVLALIEKRVEATK</sequence>
<dbReference type="PATRIC" id="fig|69279.3.peg.4054"/>
<dbReference type="CDD" id="cd06261">
    <property type="entry name" value="TM_PBP2"/>
    <property type="match status" value="1"/>
</dbReference>
<comment type="subcellular location">
    <subcellularLocation>
        <location evidence="1">Cell inner membrane</location>
        <topology evidence="1">Multi-pass membrane protein</topology>
    </subcellularLocation>
    <subcellularLocation>
        <location evidence="9">Cell membrane</location>
        <topology evidence="9">Multi-pass membrane protein</topology>
    </subcellularLocation>
</comment>
<gene>
    <name evidence="11" type="ORF">BG36_14975</name>
    <name evidence="12" type="ORF">DES43_12527</name>
</gene>
<reference evidence="11 13" key="1">
    <citation type="submission" date="2014-02" db="EMBL/GenBank/DDBJ databases">
        <title>Aquamicrobium defluvii Genome sequencing.</title>
        <authorList>
            <person name="Wang X."/>
        </authorList>
    </citation>
    <scope>NUCLEOTIDE SEQUENCE [LARGE SCALE GENOMIC DNA]</scope>
    <source>
        <strain evidence="11 13">W13Z1</strain>
    </source>
</reference>
<feature type="domain" description="ABC transmembrane type-1" evidence="10">
    <location>
        <begin position="20"/>
        <end position="208"/>
    </location>
</feature>
<evidence type="ECO:0000313" key="12">
    <source>
        <dbReference type="EMBL" id="TDR32897.1"/>
    </source>
</evidence>
<dbReference type="GO" id="GO:0006865">
    <property type="term" value="P:amino acid transport"/>
    <property type="evidence" value="ECO:0007669"/>
    <property type="project" value="UniProtKB-KW"/>
</dbReference>
<evidence type="ECO:0000259" key="10">
    <source>
        <dbReference type="PROSITE" id="PS50928"/>
    </source>
</evidence>
<keyword evidence="6" id="KW-0029">Amino-acid transport</keyword>
<keyword evidence="4" id="KW-1003">Cell membrane</keyword>
<accession>A0A011V1T0</accession>
<dbReference type="PROSITE" id="PS50928">
    <property type="entry name" value="ABC_TM1"/>
    <property type="match status" value="1"/>
</dbReference>
<protein>
    <submittedName>
        <fullName evidence="12">Amino acid ABC transporter membrane protein 2 (PAAT family)</fullName>
    </submittedName>
    <submittedName>
        <fullName evidence="11">Amino acid ABC transporter permease</fullName>
    </submittedName>
</protein>
<keyword evidence="8 9" id="KW-0472">Membrane</keyword>
<dbReference type="EMBL" id="SNZF01000025">
    <property type="protein sequence ID" value="TDR32897.1"/>
    <property type="molecule type" value="Genomic_DNA"/>
</dbReference>
<dbReference type="InterPro" id="IPR043429">
    <property type="entry name" value="ArtM/GltK/GlnP/TcyL/YhdX-like"/>
</dbReference>
<evidence type="ECO:0000256" key="7">
    <source>
        <dbReference type="ARBA" id="ARBA00022989"/>
    </source>
</evidence>
<dbReference type="GO" id="GO:0022857">
    <property type="term" value="F:transmembrane transporter activity"/>
    <property type="evidence" value="ECO:0007669"/>
    <property type="project" value="InterPro"/>
</dbReference>